<dbReference type="Proteomes" id="UP000186817">
    <property type="component" value="Unassembled WGS sequence"/>
</dbReference>
<protein>
    <submittedName>
        <fullName evidence="1">Uncharacterized protein</fullName>
    </submittedName>
</protein>
<proteinExistence type="predicted"/>
<reference evidence="1 2" key="1">
    <citation type="submission" date="2016-02" db="EMBL/GenBank/DDBJ databases">
        <title>Genome analysis of coral dinoflagellate symbionts highlights evolutionary adaptations to a symbiotic lifestyle.</title>
        <authorList>
            <person name="Aranda M."/>
            <person name="Li Y."/>
            <person name="Liew Y.J."/>
            <person name="Baumgarten S."/>
            <person name="Simakov O."/>
            <person name="Wilson M."/>
            <person name="Piel J."/>
            <person name="Ashoor H."/>
            <person name="Bougouffa S."/>
            <person name="Bajic V.B."/>
            <person name="Ryu T."/>
            <person name="Ravasi T."/>
            <person name="Bayer T."/>
            <person name="Micklem G."/>
            <person name="Kim H."/>
            <person name="Bhak J."/>
            <person name="Lajeunesse T.C."/>
            <person name="Voolstra C.R."/>
        </authorList>
    </citation>
    <scope>NUCLEOTIDE SEQUENCE [LARGE SCALE GENOMIC DNA]</scope>
    <source>
        <strain evidence="1 2">CCMP2467</strain>
    </source>
</reference>
<evidence type="ECO:0000313" key="2">
    <source>
        <dbReference type="Proteomes" id="UP000186817"/>
    </source>
</evidence>
<accession>A0A1Q9BYD7</accession>
<comment type="caution">
    <text evidence="1">The sequence shown here is derived from an EMBL/GenBank/DDBJ whole genome shotgun (WGS) entry which is preliminary data.</text>
</comment>
<keyword evidence="2" id="KW-1185">Reference proteome</keyword>
<sequence>MQQAAASSMGASQSNSCQLQRKCCVTAYPDDSRGEFVETMQADVQVGPRFAAHQAPGPAQQWLPPISQEDLRRLQIQQEETHRQQVLQQHLQQQRHRDMLTKRMHESEKLAMQMQHLRQLQEQQRRTSGECDCGHPTLMQHIYHTRRTPHQTPAVHAVPAPGVPMSQGRPCSGSLITSKTRPEDELTVTELPIVMFADD</sequence>
<dbReference type="AlphaFoldDB" id="A0A1Q9BYD7"/>
<evidence type="ECO:0000313" key="1">
    <source>
        <dbReference type="EMBL" id="OLP75691.1"/>
    </source>
</evidence>
<dbReference type="EMBL" id="LSRX01002328">
    <property type="protein sequence ID" value="OLP75691.1"/>
    <property type="molecule type" value="Genomic_DNA"/>
</dbReference>
<dbReference type="OrthoDB" id="437621at2759"/>
<organism evidence="1 2">
    <name type="scientific">Symbiodinium microadriaticum</name>
    <name type="common">Dinoflagellate</name>
    <name type="synonym">Zooxanthella microadriatica</name>
    <dbReference type="NCBI Taxonomy" id="2951"/>
    <lineage>
        <taxon>Eukaryota</taxon>
        <taxon>Sar</taxon>
        <taxon>Alveolata</taxon>
        <taxon>Dinophyceae</taxon>
        <taxon>Suessiales</taxon>
        <taxon>Symbiodiniaceae</taxon>
        <taxon>Symbiodinium</taxon>
    </lineage>
</organism>
<name>A0A1Q9BYD7_SYMMI</name>
<gene>
    <name evidence="1" type="ORF">AK812_SmicGene44473</name>
</gene>